<evidence type="ECO:0000256" key="4">
    <source>
        <dbReference type="SAM" id="SignalP"/>
    </source>
</evidence>
<dbReference type="AlphaFoldDB" id="A0A810QBR7"/>
<dbReference type="InterPro" id="IPR000914">
    <property type="entry name" value="SBP_5_dom"/>
</dbReference>
<organism evidence="6 7">
    <name type="scientific">Vescimonas coprocola</name>
    <dbReference type="NCBI Taxonomy" id="2714355"/>
    <lineage>
        <taxon>Bacteria</taxon>
        <taxon>Bacillati</taxon>
        <taxon>Bacillota</taxon>
        <taxon>Clostridia</taxon>
        <taxon>Eubacteriales</taxon>
        <taxon>Oscillospiraceae</taxon>
        <taxon>Vescimonas</taxon>
    </lineage>
</organism>
<dbReference type="RefSeq" id="WP_213540618.1">
    <property type="nucleotide sequence ID" value="NZ_AP023418.1"/>
</dbReference>
<keyword evidence="3 4" id="KW-0732">Signal</keyword>
<dbReference type="PANTHER" id="PTHR30290">
    <property type="entry name" value="PERIPLASMIC BINDING COMPONENT OF ABC TRANSPORTER"/>
    <property type="match status" value="1"/>
</dbReference>
<dbReference type="EMBL" id="AP023418">
    <property type="protein sequence ID" value="BCK81993.1"/>
    <property type="molecule type" value="Genomic_DNA"/>
</dbReference>
<evidence type="ECO:0000313" key="7">
    <source>
        <dbReference type="Proteomes" id="UP000681035"/>
    </source>
</evidence>
<keyword evidence="7" id="KW-1185">Reference proteome</keyword>
<dbReference type="CDD" id="cd00995">
    <property type="entry name" value="PBP2_NikA_DppA_OppA_like"/>
    <property type="match status" value="1"/>
</dbReference>
<sequence length="524" mass="57870">MKKLSKVICLVLSALMLLSLAACGKQGDGADDAQGKPIEGGTFVYAIEEPITSLNWYNNSSTDLGKQVFQNLYDPMWKSNTDGSLDYRLAKSVDISEDGTTYTLTLRDDIFWSDGEKITTDDIVFTLDTLTVPEVAPSTAAAYKVDGEFCTYEKQSDTVIVFKVGRASNLFKKALGALYILPAHCFEGVPATEVLTCEQNANIATSGAFVVDSFNVGEKLVCLKNPNYYRTAAHIDGFEVRCVSDASTQEIAFRNKELSIFTISNAETLANYKDNDEYQVVSYPDGRITFMEINPNSEAMSTMEARQAVIYALDLDALVYGTYGDEALCRTATSILSTVSMFYNPEITNYKQDLDKAAQLIEQTGLKDKTIKIIYNSARVGQEELATMIKSQLDAAGLNAQIDSMETAAYFKSYFYATDSYDIALMGNGMLDDPSGFVGLFAHTRSGANMYTTDEVDNMWKQLDREMDPAVRQDIMNQALQALKDCWSCVPVLDTNYVCAAQKNIGGFEASDRLTDLTQIYFIG</sequence>
<dbReference type="Proteomes" id="UP000681035">
    <property type="component" value="Chromosome"/>
</dbReference>
<comment type="similarity">
    <text evidence="1">Belongs to the bacterial solute-binding protein 5 family.</text>
</comment>
<gene>
    <name evidence="6" type="ORF">MM50RIKEN_17560</name>
</gene>
<evidence type="ECO:0000259" key="5">
    <source>
        <dbReference type="Pfam" id="PF00496"/>
    </source>
</evidence>
<dbReference type="InterPro" id="IPR039424">
    <property type="entry name" value="SBP_5"/>
</dbReference>
<feature type="domain" description="Solute-binding protein family 5" evidence="5">
    <location>
        <begin position="88"/>
        <end position="446"/>
    </location>
</feature>
<evidence type="ECO:0000256" key="1">
    <source>
        <dbReference type="ARBA" id="ARBA00005695"/>
    </source>
</evidence>
<evidence type="ECO:0000256" key="2">
    <source>
        <dbReference type="ARBA" id="ARBA00022448"/>
    </source>
</evidence>
<protein>
    <submittedName>
        <fullName evidence="6">Peptide ABC transporter substrate-binding protein</fullName>
    </submittedName>
</protein>
<dbReference type="GO" id="GO:0015833">
    <property type="term" value="P:peptide transport"/>
    <property type="evidence" value="ECO:0007669"/>
    <property type="project" value="TreeGrafter"/>
</dbReference>
<dbReference type="GO" id="GO:0042597">
    <property type="term" value="C:periplasmic space"/>
    <property type="evidence" value="ECO:0007669"/>
    <property type="project" value="UniProtKB-ARBA"/>
</dbReference>
<name>A0A810QBR7_9FIRM</name>
<reference evidence="6" key="1">
    <citation type="submission" date="2020-09" db="EMBL/GenBank/DDBJ databases">
        <title>New species isolated from human feces.</title>
        <authorList>
            <person name="Kitahara M."/>
            <person name="Shigeno Y."/>
            <person name="Shime M."/>
            <person name="Matsumoto Y."/>
            <person name="Nakamura S."/>
            <person name="Motooka D."/>
            <person name="Fukuoka S."/>
            <person name="Nishikawa H."/>
            <person name="Benno Y."/>
        </authorList>
    </citation>
    <scope>NUCLEOTIDE SEQUENCE</scope>
    <source>
        <strain evidence="6">MM50</strain>
    </source>
</reference>
<dbReference type="Gene3D" id="3.40.190.10">
    <property type="entry name" value="Periplasmic binding protein-like II"/>
    <property type="match status" value="1"/>
</dbReference>
<dbReference type="PIRSF" id="PIRSF002741">
    <property type="entry name" value="MppA"/>
    <property type="match status" value="1"/>
</dbReference>
<dbReference type="InterPro" id="IPR030678">
    <property type="entry name" value="Peptide/Ni-bd"/>
</dbReference>
<feature type="signal peptide" evidence="4">
    <location>
        <begin position="1"/>
        <end position="24"/>
    </location>
</feature>
<evidence type="ECO:0000256" key="3">
    <source>
        <dbReference type="ARBA" id="ARBA00022729"/>
    </source>
</evidence>
<keyword evidence="2" id="KW-0813">Transport</keyword>
<evidence type="ECO:0000313" key="6">
    <source>
        <dbReference type="EMBL" id="BCK81993.1"/>
    </source>
</evidence>
<feature type="chain" id="PRO_5038941512" evidence="4">
    <location>
        <begin position="25"/>
        <end position="524"/>
    </location>
</feature>
<dbReference type="PANTHER" id="PTHR30290:SF9">
    <property type="entry name" value="OLIGOPEPTIDE-BINDING PROTEIN APPA"/>
    <property type="match status" value="1"/>
</dbReference>
<accession>A0A810QBR7</accession>
<dbReference type="SUPFAM" id="SSF53850">
    <property type="entry name" value="Periplasmic binding protein-like II"/>
    <property type="match status" value="1"/>
</dbReference>
<dbReference type="Pfam" id="PF00496">
    <property type="entry name" value="SBP_bac_5"/>
    <property type="match status" value="1"/>
</dbReference>
<dbReference type="GO" id="GO:1904680">
    <property type="term" value="F:peptide transmembrane transporter activity"/>
    <property type="evidence" value="ECO:0007669"/>
    <property type="project" value="TreeGrafter"/>
</dbReference>
<proteinExistence type="inferred from homology"/>
<dbReference type="GO" id="GO:0043190">
    <property type="term" value="C:ATP-binding cassette (ABC) transporter complex"/>
    <property type="evidence" value="ECO:0007669"/>
    <property type="project" value="InterPro"/>
</dbReference>
<dbReference type="KEGG" id="vcop:MM50RIKEN_17560"/>
<dbReference type="Gene3D" id="3.90.76.10">
    <property type="entry name" value="Dipeptide-binding Protein, Domain 1"/>
    <property type="match status" value="1"/>
</dbReference>
<dbReference type="Gene3D" id="3.10.105.10">
    <property type="entry name" value="Dipeptide-binding Protein, Domain 3"/>
    <property type="match status" value="1"/>
</dbReference>